<organism evidence="2 3">
    <name type="scientific">Novosphingobium marinum</name>
    <dbReference type="NCBI Taxonomy" id="1514948"/>
    <lineage>
        <taxon>Bacteria</taxon>
        <taxon>Pseudomonadati</taxon>
        <taxon>Pseudomonadota</taxon>
        <taxon>Alphaproteobacteria</taxon>
        <taxon>Sphingomonadales</taxon>
        <taxon>Sphingomonadaceae</taxon>
        <taxon>Novosphingobium</taxon>
    </lineage>
</organism>
<dbReference type="Pfam" id="PF18856">
    <property type="entry name" value="baeRF_family12"/>
    <property type="match status" value="1"/>
</dbReference>
<feature type="region of interest" description="Disordered" evidence="1">
    <location>
        <begin position="30"/>
        <end position="59"/>
    </location>
</feature>
<proteinExistence type="predicted"/>
<dbReference type="EMBL" id="JACBZF010000005">
    <property type="protein sequence ID" value="NYH96331.1"/>
    <property type="molecule type" value="Genomic_DNA"/>
</dbReference>
<evidence type="ECO:0000313" key="3">
    <source>
        <dbReference type="Proteomes" id="UP000522081"/>
    </source>
</evidence>
<name>A0A7Y9Y0D2_9SPHN</name>
<dbReference type="InterPro" id="IPR041374">
    <property type="entry name" value="BaeRF_family12"/>
</dbReference>
<dbReference type="RefSeq" id="WP_179408180.1">
    <property type="nucleotide sequence ID" value="NZ_BMGF01000005.1"/>
</dbReference>
<sequence length="135" mass="14842">MILPAKTHVAVLDGEKFLLMRNAGTATEPKLQMEGKPDIRETNYSAGIRHQDGSPPDSRLDDLEELAHAAGVAEWINQKVLKHEISKLVVIADPGSLGELRHHWHKETEKVIVAEMAKDLVNSPANDILKAIEAA</sequence>
<feature type="compositionally biased region" description="Basic and acidic residues" evidence="1">
    <location>
        <begin position="31"/>
        <end position="41"/>
    </location>
</feature>
<accession>A0A7Y9Y0D2</accession>
<dbReference type="AlphaFoldDB" id="A0A7Y9Y0D2"/>
<keyword evidence="3" id="KW-1185">Reference proteome</keyword>
<evidence type="ECO:0000256" key="1">
    <source>
        <dbReference type="SAM" id="MobiDB-lite"/>
    </source>
</evidence>
<comment type="caution">
    <text evidence="2">The sequence shown here is derived from an EMBL/GenBank/DDBJ whole genome shotgun (WGS) entry which is preliminary data.</text>
</comment>
<protein>
    <submittedName>
        <fullName evidence="2">Protein required for attachment to host cells</fullName>
    </submittedName>
</protein>
<evidence type="ECO:0000313" key="2">
    <source>
        <dbReference type="EMBL" id="NYH96331.1"/>
    </source>
</evidence>
<gene>
    <name evidence="2" type="ORF">FHS75_002670</name>
</gene>
<reference evidence="2 3" key="1">
    <citation type="submission" date="2020-07" db="EMBL/GenBank/DDBJ databases">
        <title>Genomic Encyclopedia of Type Strains, Phase IV (KMG-IV): sequencing the most valuable type-strain genomes for metagenomic binning, comparative biology and taxonomic classification.</title>
        <authorList>
            <person name="Goeker M."/>
        </authorList>
    </citation>
    <scope>NUCLEOTIDE SEQUENCE [LARGE SCALE GENOMIC DNA]</scope>
    <source>
        <strain evidence="2 3">DSM 29043</strain>
    </source>
</reference>
<dbReference type="Proteomes" id="UP000522081">
    <property type="component" value="Unassembled WGS sequence"/>
</dbReference>